<proteinExistence type="predicted"/>
<dbReference type="EMBL" id="GGEC01075806">
    <property type="protein sequence ID" value="MBX56290.1"/>
    <property type="molecule type" value="Transcribed_RNA"/>
</dbReference>
<name>A0A2P2PND6_RHIMU</name>
<organism evidence="1">
    <name type="scientific">Rhizophora mucronata</name>
    <name type="common">Asiatic mangrove</name>
    <dbReference type="NCBI Taxonomy" id="61149"/>
    <lineage>
        <taxon>Eukaryota</taxon>
        <taxon>Viridiplantae</taxon>
        <taxon>Streptophyta</taxon>
        <taxon>Embryophyta</taxon>
        <taxon>Tracheophyta</taxon>
        <taxon>Spermatophyta</taxon>
        <taxon>Magnoliopsida</taxon>
        <taxon>eudicotyledons</taxon>
        <taxon>Gunneridae</taxon>
        <taxon>Pentapetalae</taxon>
        <taxon>rosids</taxon>
        <taxon>fabids</taxon>
        <taxon>Malpighiales</taxon>
        <taxon>Rhizophoraceae</taxon>
        <taxon>Rhizophora</taxon>
    </lineage>
</organism>
<dbReference type="AlphaFoldDB" id="A0A2P2PND6"/>
<accession>A0A2P2PND6</accession>
<protein>
    <submittedName>
        <fullName evidence="1">Uncharacterized protein</fullName>
    </submittedName>
</protein>
<sequence length="47" mass="5150">MQSSLLSLQPTHLCKISEVSKLTANAFSYCQLGMLHPCTSVTLRHSS</sequence>
<reference evidence="1" key="1">
    <citation type="submission" date="2018-02" db="EMBL/GenBank/DDBJ databases">
        <title>Rhizophora mucronata_Transcriptome.</title>
        <authorList>
            <person name="Meera S.P."/>
            <person name="Sreeshan A."/>
            <person name="Augustine A."/>
        </authorList>
    </citation>
    <scope>NUCLEOTIDE SEQUENCE</scope>
    <source>
        <tissue evidence="1">Leaf</tissue>
    </source>
</reference>
<evidence type="ECO:0000313" key="1">
    <source>
        <dbReference type="EMBL" id="MBX56290.1"/>
    </source>
</evidence>